<dbReference type="AlphaFoldDB" id="A0A2P5TNW5"/>
<evidence type="ECO:0000313" key="3">
    <source>
        <dbReference type="Proteomes" id="UP000242231"/>
    </source>
</evidence>
<dbReference type="OrthoDB" id="5600760at2"/>
<protein>
    <recommendedName>
        <fullName evidence="4">Carbon storage regulator</fullName>
    </recommendedName>
</protein>
<evidence type="ECO:0000313" key="2">
    <source>
        <dbReference type="EMBL" id="PPL17267.1"/>
    </source>
</evidence>
<proteinExistence type="predicted"/>
<sequence length="104" mass="11096">MKKLIYLSAFFSCSLFAGQGLDMLESANDTLLERSRGMSSLVQTNDSQQDGTIGDSNMSNLITGKNSINPGAFNNARGIIMINLVSGNSNITNMSSNVNIVSVK</sequence>
<accession>A0A2P5TNW5</accession>
<reference evidence="3" key="1">
    <citation type="submission" date="2016-11" db="EMBL/GenBank/DDBJ databases">
        <authorList>
            <person name="Sisinthy S."/>
            <person name="Ara S."/>
            <person name="Gundlapally S.R."/>
        </authorList>
    </citation>
    <scope>NUCLEOTIDE SEQUENCE [LARGE SCALE GENOMIC DNA]</scope>
    <source>
        <strain evidence="3">V1-41</strain>
    </source>
</reference>
<dbReference type="Proteomes" id="UP000242231">
    <property type="component" value="Unassembled WGS sequence"/>
</dbReference>
<feature type="signal peptide" evidence="1">
    <location>
        <begin position="1"/>
        <end position="17"/>
    </location>
</feature>
<gene>
    <name evidence="2" type="ORF">UN63_05730</name>
</gene>
<comment type="caution">
    <text evidence="2">The sequence shown here is derived from an EMBL/GenBank/DDBJ whole genome shotgun (WGS) entry which is preliminary data.</text>
</comment>
<dbReference type="EMBL" id="MPZM01000008">
    <property type="protein sequence ID" value="PPL17267.1"/>
    <property type="molecule type" value="Genomic_DNA"/>
</dbReference>
<name>A0A2P5TNW5_9GAMM</name>
<feature type="chain" id="PRO_5015120991" description="Carbon storage regulator" evidence="1">
    <location>
        <begin position="18"/>
        <end position="104"/>
    </location>
</feature>
<dbReference type="RefSeq" id="WP_104485821.1">
    <property type="nucleotide sequence ID" value="NZ_BMYB01000013.1"/>
</dbReference>
<organism evidence="2 3">
    <name type="scientific">Oceanisphaera arctica</name>
    <dbReference type="NCBI Taxonomy" id="641510"/>
    <lineage>
        <taxon>Bacteria</taxon>
        <taxon>Pseudomonadati</taxon>
        <taxon>Pseudomonadota</taxon>
        <taxon>Gammaproteobacteria</taxon>
        <taxon>Aeromonadales</taxon>
        <taxon>Aeromonadaceae</taxon>
        <taxon>Oceanisphaera</taxon>
    </lineage>
</organism>
<evidence type="ECO:0008006" key="4">
    <source>
        <dbReference type="Google" id="ProtNLM"/>
    </source>
</evidence>
<evidence type="ECO:0000256" key="1">
    <source>
        <dbReference type="SAM" id="SignalP"/>
    </source>
</evidence>
<keyword evidence="3" id="KW-1185">Reference proteome</keyword>
<keyword evidence="1" id="KW-0732">Signal</keyword>